<evidence type="ECO:0000256" key="1">
    <source>
        <dbReference type="ARBA" id="ARBA00002190"/>
    </source>
</evidence>
<dbReference type="NCBIfam" id="NF033543">
    <property type="entry name" value="transpos_IS256"/>
    <property type="match status" value="1"/>
</dbReference>
<evidence type="ECO:0000256" key="6">
    <source>
        <dbReference type="RuleBase" id="RU365089"/>
    </source>
</evidence>
<dbReference type="PANTHER" id="PTHR33217">
    <property type="entry name" value="TRANSPOSASE FOR INSERTION SEQUENCE ELEMENT IS1081"/>
    <property type="match status" value="1"/>
</dbReference>
<evidence type="ECO:0000256" key="5">
    <source>
        <dbReference type="ARBA" id="ARBA00023172"/>
    </source>
</evidence>
<name>A0ABR8CXY8_9NOST</name>
<dbReference type="Proteomes" id="UP000607281">
    <property type="component" value="Unassembled WGS sequence"/>
</dbReference>
<dbReference type="EMBL" id="JACJRF010000103">
    <property type="protein sequence ID" value="MBD2347283.1"/>
    <property type="molecule type" value="Genomic_DNA"/>
</dbReference>
<sequence>MAQPRKTKPASRIDDALIDQLLAGRPQGPGLFKEDGLIGELKKRLAERMLAAELDVHLADPDQVAAGNHRNGTSAKTVQFAEERVVLDIPRDRHGQFDPTLIPKYARRFPGFDDKIVALYARGMSTRDIQAHVRELYGIEVSPALVSAITDSVLAEVSAWQQRPLEPTYAVVFFDALRVKIRDEGLVQTKSVYLAIGITCAGQKEVLGLWLEQTEGAKFWLRVMTDLKGRGVQDVLIAVVDGLKGFPEAITAIFPDTLVQTCIVHLLRYSLDFASWKERKALAAALKPIYTALNAEAAAAALEAFAAGPWGERYPPIAASWRRNWAQVVPFFAFSPAVRRIIYTTNAIESLHSQVRKAIRNKGHFPSDEAAMKLIFLALKQAEAKWKRPPVAWQQAKAQFAIQFGDRFQVAA</sequence>
<gene>
    <name evidence="7" type="ORF">H6G18_24635</name>
</gene>
<keyword evidence="8" id="KW-1185">Reference proteome</keyword>
<reference evidence="7 8" key="1">
    <citation type="journal article" date="2020" name="ISME J.">
        <title>Comparative genomics reveals insights into cyanobacterial evolution and habitat adaptation.</title>
        <authorList>
            <person name="Chen M.Y."/>
            <person name="Teng W.K."/>
            <person name="Zhao L."/>
            <person name="Hu C.X."/>
            <person name="Zhou Y.K."/>
            <person name="Han B.P."/>
            <person name="Song L.R."/>
            <person name="Shu W.S."/>
        </authorList>
    </citation>
    <scope>NUCLEOTIDE SEQUENCE [LARGE SCALE GENOMIC DNA]</scope>
    <source>
        <strain evidence="7 8">FACHB-260</strain>
    </source>
</reference>
<dbReference type="InterPro" id="IPR001207">
    <property type="entry name" value="Transposase_mutator"/>
</dbReference>
<protein>
    <recommendedName>
        <fullName evidence="6">Mutator family transposase</fullName>
    </recommendedName>
</protein>
<dbReference type="RefSeq" id="WP_190409682.1">
    <property type="nucleotide sequence ID" value="NZ_JACJRF010000103.1"/>
</dbReference>
<comment type="caution">
    <text evidence="7">The sequence shown here is derived from an EMBL/GenBank/DDBJ whole genome shotgun (WGS) entry which is preliminary data.</text>
</comment>
<evidence type="ECO:0000313" key="7">
    <source>
        <dbReference type="EMBL" id="MBD2347283.1"/>
    </source>
</evidence>
<proteinExistence type="inferred from homology"/>
<keyword evidence="3 6" id="KW-0815">Transposition</keyword>
<comment type="similarity">
    <text evidence="2 6">Belongs to the transposase mutator family.</text>
</comment>
<keyword evidence="4 6" id="KW-0238">DNA-binding</keyword>
<accession>A0ABR8CXY8</accession>
<evidence type="ECO:0000313" key="8">
    <source>
        <dbReference type="Proteomes" id="UP000607281"/>
    </source>
</evidence>
<evidence type="ECO:0000256" key="4">
    <source>
        <dbReference type="ARBA" id="ARBA00023125"/>
    </source>
</evidence>
<dbReference type="PANTHER" id="PTHR33217:SF5">
    <property type="entry name" value="MUTATOR FAMILY TRANSPOSASE"/>
    <property type="match status" value="1"/>
</dbReference>
<organism evidence="7 8">
    <name type="scientific">Anabaena subtropica FACHB-260</name>
    <dbReference type="NCBI Taxonomy" id="2692884"/>
    <lineage>
        <taxon>Bacteria</taxon>
        <taxon>Bacillati</taxon>
        <taxon>Cyanobacteriota</taxon>
        <taxon>Cyanophyceae</taxon>
        <taxon>Nostocales</taxon>
        <taxon>Nostocaceae</taxon>
        <taxon>Anabaena</taxon>
    </lineage>
</organism>
<comment type="function">
    <text evidence="1 6">Required for the transposition of the insertion element.</text>
</comment>
<evidence type="ECO:0000256" key="2">
    <source>
        <dbReference type="ARBA" id="ARBA00010961"/>
    </source>
</evidence>
<keyword evidence="5 6" id="KW-0233">DNA recombination</keyword>
<evidence type="ECO:0000256" key="3">
    <source>
        <dbReference type="ARBA" id="ARBA00022578"/>
    </source>
</evidence>
<keyword evidence="6" id="KW-0814">Transposable element</keyword>
<dbReference type="Pfam" id="PF00872">
    <property type="entry name" value="Transposase_mut"/>
    <property type="match status" value="1"/>
</dbReference>